<organism evidence="1 2">
    <name type="scientific">Chitinophaga jiangningensis</name>
    <dbReference type="NCBI Taxonomy" id="1419482"/>
    <lineage>
        <taxon>Bacteria</taxon>
        <taxon>Pseudomonadati</taxon>
        <taxon>Bacteroidota</taxon>
        <taxon>Chitinophagia</taxon>
        <taxon>Chitinophagales</taxon>
        <taxon>Chitinophagaceae</taxon>
        <taxon>Chitinophaga</taxon>
    </lineage>
</organism>
<dbReference type="AlphaFoldDB" id="A0A1M7J500"/>
<dbReference type="RefSeq" id="WP_073085151.1">
    <property type="nucleotide sequence ID" value="NZ_FRBL01000008.1"/>
</dbReference>
<evidence type="ECO:0000313" key="2">
    <source>
        <dbReference type="Proteomes" id="UP000184420"/>
    </source>
</evidence>
<sequence>MTDKSSLNLLAIGYHPEIMQVVHRLINSHNGWNGTIANSLEQAATLLHSNNYDGILLCAGVNEADEAQVRNIASNARIIRHYGGGSGLLENEIRIAFEI</sequence>
<evidence type="ECO:0000313" key="1">
    <source>
        <dbReference type="EMBL" id="SHM48066.1"/>
    </source>
</evidence>
<keyword evidence="2" id="KW-1185">Reference proteome</keyword>
<dbReference type="OrthoDB" id="677818at2"/>
<reference evidence="1 2" key="1">
    <citation type="submission" date="2016-11" db="EMBL/GenBank/DDBJ databases">
        <authorList>
            <person name="Jaros S."/>
            <person name="Januszkiewicz K."/>
            <person name="Wedrychowicz H."/>
        </authorList>
    </citation>
    <scope>NUCLEOTIDE SEQUENCE [LARGE SCALE GENOMIC DNA]</scope>
    <source>
        <strain evidence="1 2">DSM 27406</strain>
    </source>
</reference>
<evidence type="ECO:0008006" key="3">
    <source>
        <dbReference type="Google" id="ProtNLM"/>
    </source>
</evidence>
<dbReference type="Proteomes" id="UP000184420">
    <property type="component" value="Unassembled WGS sequence"/>
</dbReference>
<dbReference type="STRING" id="1419482.SAMN05444266_108224"/>
<proteinExistence type="predicted"/>
<protein>
    <recommendedName>
        <fullName evidence="3">Response regulatory domain-containing protein</fullName>
    </recommendedName>
</protein>
<gene>
    <name evidence="1" type="ORF">SAMN05444266_108224</name>
</gene>
<accession>A0A1M7J500</accession>
<name>A0A1M7J500_9BACT</name>
<dbReference type="EMBL" id="FRBL01000008">
    <property type="protein sequence ID" value="SHM48066.1"/>
    <property type="molecule type" value="Genomic_DNA"/>
</dbReference>